<keyword evidence="4" id="KW-1185">Reference proteome</keyword>
<proteinExistence type="predicted"/>
<evidence type="ECO:0000259" key="2">
    <source>
        <dbReference type="Pfam" id="PF22840"/>
    </source>
</evidence>
<name>A0A7J8C5Z1_MOLMO</name>
<evidence type="ECO:0000313" key="3">
    <source>
        <dbReference type="EMBL" id="KAF6406274.1"/>
    </source>
</evidence>
<evidence type="ECO:0000313" key="4">
    <source>
        <dbReference type="Proteomes" id="UP000550707"/>
    </source>
</evidence>
<gene>
    <name evidence="3" type="ORF">HJG59_002149</name>
</gene>
<sequence>MSPAGPEWPRPRVLWMLWSLLVVLLSPWRMWAVKNTQECAWQVVLNKFKMIGNNEGSDRFFDQEPVDTVGSVFHLLVDAPIDPDEKYLGFPYYLKINYSCKGESPVNFNHWKLEQLQIQMEAVPFRSKGFR</sequence>
<protein>
    <submittedName>
        <fullName evidence="3">Cation channel sperm associated auxiliary subunit gamma</fullName>
    </submittedName>
</protein>
<evidence type="ECO:0000256" key="1">
    <source>
        <dbReference type="SAM" id="SignalP"/>
    </source>
</evidence>
<accession>A0A7J8C5Z1</accession>
<dbReference type="InterPro" id="IPR053872">
    <property type="entry name" value="CATSPERG_N"/>
</dbReference>
<dbReference type="PANTHER" id="PTHR14327:SF1">
    <property type="entry name" value="CATION CHANNEL SPERM-ASSOCIATED AUXILIARY SUBUNIT GAMMA"/>
    <property type="match status" value="1"/>
</dbReference>
<feature type="signal peptide" evidence="1">
    <location>
        <begin position="1"/>
        <end position="32"/>
    </location>
</feature>
<organism evidence="3 4">
    <name type="scientific">Molossus molossus</name>
    <name type="common">Pallas' mastiff bat</name>
    <name type="synonym">Vespertilio molossus</name>
    <dbReference type="NCBI Taxonomy" id="27622"/>
    <lineage>
        <taxon>Eukaryota</taxon>
        <taxon>Metazoa</taxon>
        <taxon>Chordata</taxon>
        <taxon>Craniata</taxon>
        <taxon>Vertebrata</taxon>
        <taxon>Euteleostomi</taxon>
        <taxon>Mammalia</taxon>
        <taxon>Eutheria</taxon>
        <taxon>Laurasiatheria</taxon>
        <taxon>Chiroptera</taxon>
        <taxon>Yangochiroptera</taxon>
        <taxon>Molossidae</taxon>
        <taxon>Molossus</taxon>
    </lineage>
</organism>
<reference evidence="3 4" key="1">
    <citation type="journal article" date="2020" name="Nature">
        <title>Six reference-quality genomes reveal evolution of bat adaptations.</title>
        <authorList>
            <person name="Jebb D."/>
            <person name="Huang Z."/>
            <person name="Pippel M."/>
            <person name="Hughes G.M."/>
            <person name="Lavrichenko K."/>
            <person name="Devanna P."/>
            <person name="Winkler S."/>
            <person name="Jermiin L.S."/>
            <person name="Skirmuntt E.C."/>
            <person name="Katzourakis A."/>
            <person name="Burkitt-Gray L."/>
            <person name="Ray D.A."/>
            <person name="Sullivan K.A.M."/>
            <person name="Roscito J.G."/>
            <person name="Kirilenko B.M."/>
            <person name="Davalos L.M."/>
            <person name="Corthals A.P."/>
            <person name="Power M.L."/>
            <person name="Jones G."/>
            <person name="Ransome R.D."/>
            <person name="Dechmann D.K.N."/>
            <person name="Locatelli A.G."/>
            <person name="Puechmaille S.J."/>
            <person name="Fedrigo O."/>
            <person name="Jarvis E.D."/>
            <person name="Hiller M."/>
            <person name="Vernes S.C."/>
            <person name="Myers E.W."/>
            <person name="Teeling E.C."/>
        </authorList>
    </citation>
    <scope>NUCLEOTIDE SEQUENCE [LARGE SCALE GENOMIC DNA]</scope>
    <source>
        <strain evidence="3">MMolMol1</strain>
        <tissue evidence="3">Muscle</tissue>
    </source>
</reference>
<dbReference type="Pfam" id="PF22840">
    <property type="entry name" value="CATSPERG_NTD"/>
    <property type="match status" value="1"/>
</dbReference>
<feature type="domain" description="CATSPERG N-terminal" evidence="2">
    <location>
        <begin position="39"/>
        <end position="103"/>
    </location>
</feature>
<dbReference type="PANTHER" id="PTHR14327">
    <property type="entry name" value="CATION CHANNEL SPERM-ASSOCIATED PROTEIN SUBUNIT GAMMA"/>
    <property type="match status" value="1"/>
</dbReference>
<dbReference type="GO" id="GO:0036128">
    <property type="term" value="C:CatSper complex"/>
    <property type="evidence" value="ECO:0007669"/>
    <property type="project" value="InterPro"/>
</dbReference>
<dbReference type="AlphaFoldDB" id="A0A7J8C5Z1"/>
<dbReference type="InterPro" id="IPR028246">
    <property type="entry name" value="CATSPERG"/>
</dbReference>
<comment type="caution">
    <text evidence="3">The sequence shown here is derived from an EMBL/GenBank/DDBJ whole genome shotgun (WGS) entry which is preliminary data.</text>
</comment>
<keyword evidence="1" id="KW-0732">Signal</keyword>
<feature type="chain" id="PRO_5029500195" evidence="1">
    <location>
        <begin position="33"/>
        <end position="131"/>
    </location>
</feature>
<dbReference type="EMBL" id="JACASF010000021">
    <property type="protein sequence ID" value="KAF6406274.1"/>
    <property type="molecule type" value="Genomic_DNA"/>
</dbReference>
<dbReference type="GO" id="GO:0097228">
    <property type="term" value="C:sperm principal piece"/>
    <property type="evidence" value="ECO:0007669"/>
    <property type="project" value="InterPro"/>
</dbReference>
<dbReference type="Proteomes" id="UP000550707">
    <property type="component" value="Unassembled WGS sequence"/>
</dbReference>